<dbReference type="GO" id="GO:0016052">
    <property type="term" value="P:carbohydrate catabolic process"/>
    <property type="evidence" value="ECO:0007669"/>
    <property type="project" value="TreeGrafter"/>
</dbReference>
<comment type="catalytic activity">
    <reaction evidence="8">
        <text>2-deoxy-D-ribose 5-phosphate = D-glyceraldehyde 3-phosphate + acetaldehyde</text>
        <dbReference type="Rhea" id="RHEA:12821"/>
        <dbReference type="ChEBI" id="CHEBI:15343"/>
        <dbReference type="ChEBI" id="CHEBI:59776"/>
        <dbReference type="ChEBI" id="CHEBI:62877"/>
        <dbReference type="EC" id="4.1.2.4"/>
    </reaction>
</comment>
<dbReference type="GO" id="GO:0009264">
    <property type="term" value="P:deoxyribonucleotide catabolic process"/>
    <property type="evidence" value="ECO:0007669"/>
    <property type="project" value="InterPro"/>
</dbReference>
<proteinExistence type="inferred from homology"/>
<dbReference type="CDD" id="cd00959">
    <property type="entry name" value="DeoC"/>
    <property type="match status" value="1"/>
</dbReference>
<organism evidence="9">
    <name type="scientific">freshwater metagenome</name>
    <dbReference type="NCBI Taxonomy" id="449393"/>
    <lineage>
        <taxon>unclassified sequences</taxon>
        <taxon>metagenomes</taxon>
        <taxon>ecological metagenomes</taxon>
    </lineage>
</organism>
<evidence type="ECO:0000313" key="10">
    <source>
        <dbReference type="EMBL" id="CAB4814687.1"/>
    </source>
</evidence>
<dbReference type="InterPro" id="IPR011343">
    <property type="entry name" value="DeoC"/>
</dbReference>
<dbReference type="PANTHER" id="PTHR10889:SF3">
    <property type="entry name" value="DEOXYRIBOSE-PHOSPHATE ALDOLASE"/>
    <property type="match status" value="1"/>
</dbReference>
<name>A0A6J6R1L4_9ZZZZ</name>
<dbReference type="EC" id="4.1.2.4" evidence="3"/>
<dbReference type="PIRSF" id="PIRSF001357">
    <property type="entry name" value="DeoC"/>
    <property type="match status" value="1"/>
</dbReference>
<dbReference type="InterPro" id="IPR002915">
    <property type="entry name" value="DeoC/FbaB/LacD_aldolase"/>
</dbReference>
<dbReference type="GO" id="GO:0005737">
    <property type="term" value="C:cytoplasm"/>
    <property type="evidence" value="ECO:0007669"/>
    <property type="project" value="InterPro"/>
</dbReference>
<dbReference type="Pfam" id="PF01791">
    <property type="entry name" value="DeoC"/>
    <property type="match status" value="1"/>
</dbReference>
<dbReference type="EMBL" id="CAFAAL010000160">
    <property type="protein sequence ID" value="CAB4814687.1"/>
    <property type="molecule type" value="Genomic_DNA"/>
</dbReference>
<evidence type="ECO:0000256" key="4">
    <source>
        <dbReference type="ARBA" id="ARBA00023239"/>
    </source>
</evidence>
<dbReference type="Gene3D" id="3.20.20.70">
    <property type="entry name" value="Aldolase class I"/>
    <property type="match status" value="1"/>
</dbReference>
<evidence type="ECO:0000256" key="5">
    <source>
        <dbReference type="ARBA" id="ARBA00023270"/>
    </source>
</evidence>
<accession>A0A6J6R1L4</accession>
<evidence type="ECO:0000256" key="1">
    <source>
        <dbReference type="ARBA" id="ARBA00004816"/>
    </source>
</evidence>
<dbReference type="EMBL" id="CAEZYH010000023">
    <property type="protein sequence ID" value="CAB4716896.1"/>
    <property type="molecule type" value="Genomic_DNA"/>
</dbReference>
<reference evidence="9" key="1">
    <citation type="submission" date="2020-05" db="EMBL/GenBank/DDBJ databases">
        <authorList>
            <person name="Chiriac C."/>
            <person name="Salcher M."/>
            <person name="Ghai R."/>
            <person name="Kavagutti S V."/>
        </authorList>
    </citation>
    <scope>NUCLEOTIDE SEQUENCE</scope>
</reference>
<dbReference type="NCBIfam" id="TIGR00126">
    <property type="entry name" value="deoC"/>
    <property type="match status" value="1"/>
</dbReference>
<gene>
    <name evidence="9" type="ORF">UFOPK2658_00750</name>
    <name evidence="10" type="ORF">UFOPK3004_01464</name>
</gene>
<evidence type="ECO:0000256" key="3">
    <source>
        <dbReference type="ARBA" id="ARBA00012515"/>
    </source>
</evidence>
<dbReference type="GO" id="GO:0004139">
    <property type="term" value="F:deoxyribose-phosphate aldolase activity"/>
    <property type="evidence" value="ECO:0007669"/>
    <property type="project" value="UniProtKB-EC"/>
</dbReference>
<sequence length="243" mass="25883">MTNRQAAERILSLIDLTNLNDVCTDEEVVELCTRAHGEFGTTAAVCVWPRFVDLSAALLKNTSIKVATVVNFPHGGTDVAAVVESTLAALDVGADEIDLVLPYQSMIKGDEASVVSMLQAVREIVHAPDHLKVILETGELSDQGMIRRASELAIKAGADFIKTSTGKTKVSATPEAVTTMLQVIHDSGRPVGLKPSGGIRTIADAQQYLDLADAIMGPQWATPRTFRFGASGLLDAVEAELRS</sequence>
<evidence type="ECO:0000256" key="7">
    <source>
        <dbReference type="ARBA" id="ARBA00032755"/>
    </source>
</evidence>
<keyword evidence="5" id="KW-0704">Schiff base</keyword>
<keyword evidence="4" id="KW-0456">Lyase</keyword>
<dbReference type="PANTHER" id="PTHR10889">
    <property type="entry name" value="DEOXYRIBOSE-PHOSPHATE ALDOLASE"/>
    <property type="match status" value="1"/>
</dbReference>
<evidence type="ECO:0000256" key="2">
    <source>
        <dbReference type="ARBA" id="ARBA00009473"/>
    </source>
</evidence>
<evidence type="ECO:0000313" key="9">
    <source>
        <dbReference type="EMBL" id="CAB4716896.1"/>
    </source>
</evidence>
<dbReference type="SMART" id="SM01133">
    <property type="entry name" value="DeoC"/>
    <property type="match status" value="1"/>
</dbReference>
<comment type="pathway">
    <text evidence="1">Carbohydrate degradation; 2-deoxy-D-ribose 1-phosphate degradation; D-glyceraldehyde 3-phosphate and acetaldehyde from 2-deoxy-alpha-D-ribose 1-phosphate: step 2/2.</text>
</comment>
<dbReference type="AlphaFoldDB" id="A0A6J6R1L4"/>
<evidence type="ECO:0000256" key="6">
    <source>
        <dbReference type="ARBA" id="ARBA00031814"/>
    </source>
</evidence>
<dbReference type="SUPFAM" id="SSF51569">
    <property type="entry name" value="Aldolase"/>
    <property type="match status" value="1"/>
</dbReference>
<evidence type="ECO:0000256" key="8">
    <source>
        <dbReference type="ARBA" id="ARBA00048791"/>
    </source>
</evidence>
<dbReference type="InterPro" id="IPR013785">
    <property type="entry name" value="Aldolase_TIM"/>
</dbReference>
<protein>
    <recommendedName>
        <fullName evidence="3">deoxyribose-phosphate aldolase</fullName>
        <ecNumber evidence="3">4.1.2.4</ecNumber>
    </recommendedName>
    <alternativeName>
        <fullName evidence="7">2-deoxy-D-ribose 5-phosphate aldolase</fullName>
    </alternativeName>
    <alternativeName>
        <fullName evidence="6">Phosphodeoxyriboaldolase</fullName>
    </alternativeName>
</protein>
<comment type="similarity">
    <text evidence="2">Belongs to the DeoC/FbaB aldolase family. DeoC type 2 subfamily.</text>
</comment>